<feature type="region of interest" description="Disordered" evidence="1">
    <location>
        <begin position="197"/>
        <end position="298"/>
    </location>
</feature>
<reference evidence="2" key="1">
    <citation type="submission" date="2021-02" db="EMBL/GenBank/DDBJ databases">
        <title>First Annotated Genome of the Yellow-green Alga Tribonema minus.</title>
        <authorList>
            <person name="Mahan K.M."/>
        </authorList>
    </citation>
    <scope>NUCLEOTIDE SEQUENCE</scope>
    <source>
        <strain evidence="2">UTEX B ZZ1240</strain>
    </source>
</reference>
<keyword evidence="3" id="KW-1185">Reference proteome</keyword>
<feature type="compositionally biased region" description="Basic and acidic residues" evidence="1">
    <location>
        <begin position="145"/>
        <end position="157"/>
    </location>
</feature>
<dbReference type="EMBL" id="JAFCMP010000224">
    <property type="protein sequence ID" value="KAG5182716.1"/>
    <property type="molecule type" value="Genomic_DNA"/>
</dbReference>
<comment type="caution">
    <text evidence="2">The sequence shown here is derived from an EMBL/GenBank/DDBJ whole genome shotgun (WGS) entry which is preliminary data.</text>
</comment>
<feature type="region of interest" description="Disordered" evidence="1">
    <location>
        <begin position="319"/>
        <end position="362"/>
    </location>
</feature>
<evidence type="ECO:0000256" key="1">
    <source>
        <dbReference type="SAM" id="MobiDB-lite"/>
    </source>
</evidence>
<protein>
    <submittedName>
        <fullName evidence="2">Uncharacterized protein</fullName>
    </submittedName>
</protein>
<evidence type="ECO:0000313" key="2">
    <source>
        <dbReference type="EMBL" id="KAG5182716.1"/>
    </source>
</evidence>
<feature type="compositionally biased region" description="Gly residues" evidence="1">
    <location>
        <begin position="246"/>
        <end position="257"/>
    </location>
</feature>
<proteinExistence type="predicted"/>
<gene>
    <name evidence="2" type="ORF">JKP88DRAFT_318015</name>
</gene>
<feature type="region of interest" description="Disordered" evidence="1">
    <location>
        <begin position="496"/>
        <end position="517"/>
    </location>
</feature>
<feature type="compositionally biased region" description="Pro residues" evidence="1">
    <location>
        <begin position="507"/>
        <end position="517"/>
    </location>
</feature>
<feature type="compositionally biased region" description="Gly residues" evidence="1">
    <location>
        <begin position="265"/>
        <end position="282"/>
    </location>
</feature>
<organism evidence="2 3">
    <name type="scientific">Tribonema minus</name>
    <dbReference type="NCBI Taxonomy" id="303371"/>
    <lineage>
        <taxon>Eukaryota</taxon>
        <taxon>Sar</taxon>
        <taxon>Stramenopiles</taxon>
        <taxon>Ochrophyta</taxon>
        <taxon>PX clade</taxon>
        <taxon>Xanthophyceae</taxon>
        <taxon>Tribonematales</taxon>
        <taxon>Tribonemataceae</taxon>
        <taxon>Tribonema</taxon>
    </lineage>
</organism>
<dbReference type="Proteomes" id="UP000664859">
    <property type="component" value="Unassembled WGS sequence"/>
</dbReference>
<name>A0A835YWD9_9STRA</name>
<evidence type="ECO:0000313" key="3">
    <source>
        <dbReference type="Proteomes" id="UP000664859"/>
    </source>
</evidence>
<feature type="compositionally biased region" description="Low complexity" evidence="1">
    <location>
        <begin position="233"/>
        <end position="245"/>
    </location>
</feature>
<feature type="region of interest" description="Disordered" evidence="1">
    <location>
        <begin position="134"/>
        <end position="169"/>
    </location>
</feature>
<sequence length="517" mass="53886">MSANRAVLLGSEVLKDDWGSHVVWPVLDTEYLSKIKASWNNMEPSGQMRYLLACLGADYARDPAMERQVRQFVEEIHDGHNMDAWVAPMAGLVAKMLFGDKKTYEQLESVMDDTIDSVMTKTLQHAVAMVEGSTDKTVGAGGKAAKTELEGDGEKQPKSSPAAPDAAGDGMTWEQLLDKASTPYFYPLEAQYLHPSLQPPRSAFDNRHFQPAPRKAAPTPTGAERQTQGMWSTAPSASTAAAAGDGARGAGGGGVRGAQGQEAGELGGGGWGVAQGPRGRGGLAKDARGMGAWRASSGVSKKSKMVMLDVTDVKKIRQAEAMPEAPSAVPAKGRKRSAPTLNLHKPLPSQAGGGGAAAATAEPKRPRLIDAPQPKAAAAVAPAPAAAQAWPAAAAAPPQRAAAAPPAAEAAAQAAAAAAATAAAAAAAASPADTLLQQANLLSAEDAQRVRLFFQGTNPTPGQLQVKLKMHEEFVGGARETLYLNLDYATMTWRKTKKVKQQAAAPPQQPPQQQPQA</sequence>
<accession>A0A835YWD9</accession>
<dbReference type="AlphaFoldDB" id="A0A835YWD9"/>